<proteinExistence type="inferred from homology"/>
<dbReference type="Pfam" id="PF00521">
    <property type="entry name" value="DNA_topoisoIV"/>
    <property type="match status" value="1"/>
</dbReference>
<comment type="subcellular location">
    <subcellularLocation>
        <location evidence="8">Cell membrane</location>
        <topology evidence="8">Peripheral membrane protein</topology>
    </subcellularLocation>
</comment>
<evidence type="ECO:0000313" key="12">
    <source>
        <dbReference type="EMBL" id="APC48518.1"/>
    </source>
</evidence>
<evidence type="ECO:0000313" key="13">
    <source>
        <dbReference type="Proteomes" id="UP000182945"/>
    </source>
</evidence>
<dbReference type="Gene3D" id="3.30.1360.40">
    <property type="match status" value="1"/>
</dbReference>
<name>A0AAC9NL04_VIRHA</name>
<evidence type="ECO:0000256" key="9">
    <source>
        <dbReference type="PROSITE-ProRule" id="PRU01384"/>
    </source>
</evidence>
<dbReference type="NCBIfam" id="TIGR01061">
    <property type="entry name" value="parC_Gpos"/>
    <property type="match status" value="1"/>
</dbReference>
<dbReference type="Gene3D" id="1.10.268.10">
    <property type="entry name" value="Topoisomerase, domain 3"/>
    <property type="match status" value="1"/>
</dbReference>
<keyword evidence="5 8" id="KW-0472">Membrane</keyword>
<dbReference type="InterPro" id="IPR013760">
    <property type="entry name" value="Topo_IIA-like_dom_sf"/>
</dbReference>
<dbReference type="EMBL" id="CP017962">
    <property type="protein sequence ID" value="APC48518.1"/>
    <property type="molecule type" value="Genomic_DNA"/>
</dbReference>
<accession>A0AAC9NL04</accession>
<dbReference type="GO" id="GO:0006265">
    <property type="term" value="P:DNA topological change"/>
    <property type="evidence" value="ECO:0007669"/>
    <property type="project" value="UniProtKB-UniRule"/>
</dbReference>
<dbReference type="PANTHER" id="PTHR43493">
    <property type="entry name" value="DNA GYRASE/TOPOISOMERASE SUBUNIT A"/>
    <property type="match status" value="1"/>
</dbReference>
<comment type="catalytic activity">
    <reaction evidence="1 8 9">
        <text>ATP-dependent breakage, passage and rejoining of double-stranded DNA.</text>
        <dbReference type="EC" id="5.6.2.2"/>
    </reaction>
</comment>
<protein>
    <recommendedName>
        <fullName evidence="8">DNA topoisomerase 4 subunit A</fullName>
        <ecNumber evidence="8">5.6.2.2</ecNumber>
    </recommendedName>
    <alternativeName>
        <fullName evidence="8">Topoisomerase IV subunit A</fullName>
    </alternativeName>
</protein>
<dbReference type="Proteomes" id="UP000182945">
    <property type="component" value="Chromosome"/>
</dbReference>
<dbReference type="FunFam" id="1.10.268.10:FF:000001">
    <property type="entry name" value="DNA gyrase subunit A"/>
    <property type="match status" value="1"/>
</dbReference>
<reference evidence="12 13" key="1">
    <citation type="submission" date="2016-11" db="EMBL/GenBank/DDBJ databases">
        <title>Complete genome sequencing of Virgibacillus halodenitrificans PDB-F2.</title>
        <authorList>
            <person name="Sun Z."/>
            <person name="Zhou Y."/>
            <person name="Li H."/>
        </authorList>
    </citation>
    <scope>NUCLEOTIDE SEQUENCE [LARGE SCALE GENOMIC DNA]</scope>
    <source>
        <strain evidence="12 13">PDB-F2</strain>
    </source>
</reference>
<sequence>MSQPETFLDLPLEEVIGDRFGRYSKYIIQDRALPDARDGLKPVQRRILYAMHEERNTHDKNFRKSAKTVGTVIGNYHPHGDSSVYEAMVRLSQDWKMRNLLIEMHGNNGSIDGDPPAAMRYTEARLSSIASELLRDIDKETVDFIPNFDDTDAEPVVLPAKFPNLLVNGSTGISAGYATDIPPHNLGEVIDAVIMKIDKPEATVDQLMKVISGPDFPTGGIIQGVEGIKKAYETGRGKIIVRGKTKVEDVRGNRQQIIIDEIPFEVNKANMVKKIDELRIDRKVEGIAEVRDETDRTGLRIVIELKKDANSAGILNYLFKNTDLQVTYHFNMVAIQDKTPKLLSLPNILDAYILHQKEVVTRQINFDLRKAKDRAHIVEGLIKAISILDELIATIRSSKDKQDAKKQIIAKYDFTEAQAEAIVMLQLYRLTNTDITSLEKEADELRKKIAEYESMLQSENKLFQSIKKDLRQLKKQYSDRRRTVIEEQIEELKINIEVMVASEDVLVSTTRDGYIKRTSLRSYAASNGEDFAMKDEDHLVGLIEMNTTDKILLFTNKGKYLSIPVHELPDIRWKDIGQHVSNIASIDQDERIIQCLPVRDFEKDNYLVFFTRNGMVKRSELQLYDAQRYSKALIALNVRNNDEVVQVCRTNGHADIFVASDKGYGLWYHEEEISVVGQRAAGVKAIQLRDNEKVISGQVFDDLSEPSLVLITQRGACKRMNLKDFEKTSRAKRGLVMLRELKNKPHSLVGLLVVDDNDSLCFQTENGEKHTVFPLELPLSDRYSNGSFVIDTDQHGEVKEVWKKANYYKPFEELNN</sequence>
<feature type="site" description="Interaction with DNA" evidence="8">
    <location>
        <position position="77"/>
    </location>
</feature>
<dbReference type="GeneID" id="71514760"/>
<feature type="site" description="Interaction with DNA" evidence="8">
    <location>
        <position position="79"/>
    </location>
</feature>
<feature type="active site" description="O-(5'-phospho-DNA)-tyrosine intermediate" evidence="8 9">
    <location>
        <position position="121"/>
    </location>
</feature>
<dbReference type="InterPro" id="IPR006691">
    <property type="entry name" value="GyrA/parC_rep"/>
</dbReference>
<dbReference type="NCBIfam" id="NF004043">
    <property type="entry name" value="PRK05560.1"/>
    <property type="match status" value="1"/>
</dbReference>
<dbReference type="InterPro" id="IPR013758">
    <property type="entry name" value="Topo_IIA_A/C_ab"/>
</dbReference>
<dbReference type="GO" id="GO:0005694">
    <property type="term" value="C:chromosome"/>
    <property type="evidence" value="ECO:0007669"/>
    <property type="project" value="InterPro"/>
</dbReference>
<dbReference type="EC" id="5.6.2.2" evidence="8"/>
<dbReference type="SUPFAM" id="SSF56719">
    <property type="entry name" value="Type II DNA topoisomerase"/>
    <property type="match status" value="1"/>
</dbReference>
<evidence type="ECO:0000256" key="4">
    <source>
        <dbReference type="ARBA" id="ARBA00023125"/>
    </source>
</evidence>
<dbReference type="NCBIfam" id="TIGR01063">
    <property type="entry name" value="gyrA"/>
    <property type="match status" value="1"/>
</dbReference>
<dbReference type="RefSeq" id="WP_071649028.1">
    <property type="nucleotide sequence ID" value="NZ_CP017962.1"/>
</dbReference>
<comment type="function">
    <text evidence="8">Topoisomerase IV is essential for chromosome segregation. It relaxes supercoiled DNA. Performs the decatenation events required during the replication of a circular DNA molecule.</text>
</comment>
<evidence type="ECO:0000259" key="11">
    <source>
        <dbReference type="PROSITE" id="PS52040"/>
    </source>
</evidence>
<dbReference type="GO" id="GO:0005524">
    <property type="term" value="F:ATP binding"/>
    <property type="evidence" value="ECO:0007669"/>
    <property type="project" value="InterPro"/>
</dbReference>
<dbReference type="SUPFAM" id="SSF101904">
    <property type="entry name" value="GyrA/ParC C-terminal domain-like"/>
    <property type="match status" value="1"/>
</dbReference>
<dbReference type="FunFam" id="2.120.10.90:FF:000005">
    <property type="entry name" value="DNA topoisomerase 4 subunit A"/>
    <property type="match status" value="1"/>
</dbReference>
<dbReference type="Pfam" id="PF03989">
    <property type="entry name" value="DNA_gyraseA_C"/>
    <property type="match status" value="5"/>
</dbReference>
<evidence type="ECO:0000256" key="5">
    <source>
        <dbReference type="ARBA" id="ARBA00023136"/>
    </source>
</evidence>
<dbReference type="GO" id="GO:0019897">
    <property type="term" value="C:extrinsic component of plasma membrane"/>
    <property type="evidence" value="ECO:0007669"/>
    <property type="project" value="UniProtKB-UniRule"/>
</dbReference>
<dbReference type="AlphaFoldDB" id="A0AAC9NL04"/>
<dbReference type="HAMAP" id="MF_00937">
    <property type="entry name" value="ParC_type2"/>
    <property type="match status" value="1"/>
</dbReference>
<dbReference type="GO" id="GO:0005737">
    <property type="term" value="C:cytoplasm"/>
    <property type="evidence" value="ECO:0007669"/>
    <property type="project" value="TreeGrafter"/>
</dbReference>
<gene>
    <name evidence="8" type="primary">parC</name>
    <name evidence="12" type="ORF">BME96_10180</name>
</gene>
<dbReference type="FunFam" id="3.30.1360.40:FF:000002">
    <property type="entry name" value="DNA gyrase subunit A"/>
    <property type="match status" value="1"/>
</dbReference>
<dbReference type="PANTHER" id="PTHR43493:SF9">
    <property type="entry name" value="DNA TOPOISOMERASE 4 SUBUNIT A"/>
    <property type="match status" value="1"/>
</dbReference>
<feature type="site" description="Interaction with DNA" evidence="8">
    <location>
        <position position="96"/>
    </location>
</feature>
<dbReference type="Gene3D" id="2.120.10.90">
    <property type="entry name" value="DNA gyrase/topoisomerase IV, subunit A, C-terminal"/>
    <property type="match status" value="1"/>
</dbReference>
<feature type="site" description="Interaction with DNA" evidence="8">
    <location>
        <position position="90"/>
    </location>
</feature>
<dbReference type="InterPro" id="IPR050220">
    <property type="entry name" value="Type_II_DNA_Topoisomerases"/>
</dbReference>
<evidence type="ECO:0000256" key="8">
    <source>
        <dbReference type="HAMAP-Rule" id="MF_00937"/>
    </source>
</evidence>
<dbReference type="InterPro" id="IPR035516">
    <property type="entry name" value="Gyrase/topoIV_suA_C"/>
</dbReference>
<evidence type="ECO:0000256" key="2">
    <source>
        <dbReference type="ARBA" id="ARBA00022475"/>
    </source>
</evidence>
<dbReference type="NCBIfam" id="NF004044">
    <property type="entry name" value="PRK05561.1"/>
    <property type="match status" value="1"/>
</dbReference>
<evidence type="ECO:0000256" key="10">
    <source>
        <dbReference type="SAM" id="Coils"/>
    </source>
</evidence>
<organism evidence="12 13">
    <name type="scientific">Virgibacillus halodenitrificans</name>
    <name type="common">Bacillus halodenitrificans</name>
    <dbReference type="NCBI Taxonomy" id="1482"/>
    <lineage>
        <taxon>Bacteria</taxon>
        <taxon>Bacillati</taxon>
        <taxon>Bacillota</taxon>
        <taxon>Bacilli</taxon>
        <taxon>Bacillales</taxon>
        <taxon>Bacillaceae</taxon>
        <taxon>Virgibacillus</taxon>
    </lineage>
</organism>
<keyword evidence="10" id="KW-0175">Coiled coil</keyword>
<dbReference type="FunFam" id="3.90.199.10:FF:000001">
    <property type="entry name" value="DNA gyrase subunit A"/>
    <property type="match status" value="1"/>
</dbReference>
<dbReference type="InterPro" id="IPR005741">
    <property type="entry name" value="TopoIV_A_Gpos"/>
</dbReference>
<evidence type="ECO:0000256" key="3">
    <source>
        <dbReference type="ARBA" id="ARBA00023029"/>
    </source>
</evidence>
<keyword evidence="4 8" id="KW-0238">DNA-binding</keyword>
<dbReference type="SMART" id="SM00434">
    <property type="entry name" value="TOP4c"/>
    <property type="match status" value="1"/>
</dbReference>
<feature type="site" description="Transition state stabilizer" evidence="8">
    <location>
        <position position="120"/>
    </location>
</feature>
<dbReference type="GO" id="GO:0034335">
    <property type="term" value="F:DNA negative supercoiling activity"/>
    <property type="evidence" value="ECO:0007669"/>
    <property type="project" value="UniProtKB-ARBA"/>
</dbReference>
<feature type="site" description="Interaction with DNA" evidence="8">
    <location>
        <position position="41"/>
    </location>
</feature>
<dbReference type="Gene3D" id="3.90.199.10">
    <property type="entry name" value="Topoisomerase II, domain 5"/>
    <property type="match status" value="1"/>
</dbReference>
<dbReference type="GO" id="GO:0009330">
    <property type="term" value="C:DNA topoisomerase type II (double strand cut, ATP-hydrolyzing) complex"/>
    <property type="evidence" value="ECO:0007669"/>
    <property type="project" value="TreeGrafter"/>
</dbReference>
<keyword evidence="3 8" id="KW-0799">Topoisomerase</keyword>
<dbReference type="CDD" id="cd00187">
    <property type="entry name" value="TOP4c"/>
    <property type="match status" value="1"/>
</dbReference>
<dbReference type="KEGG" id="vhl:BME96_10180"/>
<comment type="subunit">
    <text evidence="7 8">Heterotetramer composed of ParC and ParE.</text>
</comment>
<dbReference type="PROSITE" id="PS52040">
    <property type="entry name" value="TOPO_IIA"/>
    <property type="match status" value="1"/>
</dbReference>
<comment type="similarity">
    <text evidence="8">Belongs to the type II topoisomerase GyrA/ParC subunit family. ParC type 2 subfamily.</text>
</comment>
<feature type="domain" description="Topo IIA-type catalytic" evidence="11">
    <location>
        <begin position="33"/>
        <end position="497"/>
    </location>
</feature>
<keyword evidence="2 8" id="KW-1003">Cell membrane</keyword>
<dbReference type="GO" id="GO:0007059">
    <property type="term" value="P:chromosome segregation"/>
    <property type="evidence" value="ECO:0007669"/>
    <property type="project" value="UniProtKB-UniRule"/>
</dbReference>
<feature type="coiled-coil region" evidence="10">
    <location>
        <begin position="428"/>
        <end position="476"/>
    </location>
</feature>
<dbReference type="InterPro" id="IPR013757">
    <property type="entry name" value="Topo_IIA_A_a_sf"/>
</dbReference>
<keyword evidence="6 8" id="KW-0413">Isomerase</keyword>
<evidence type="ECO:0000256" key="7">
    <source>
        <dbReference type="ARBA" id="ARBA00063644"/>
    </source>
</evidence>
<evidence type="ECO:0000256" key="1">
    <source>
        <dbReference type="ARBA" id="ARBA00000185"/>
    </source>
</evidence>
<dbReference type="GO" id="GO:0003677">
    <property type="term" value="F:DNA binding"/>
    <property type="evidence" value="ECO:0007669"/>
    <property type="project" value="UniProtKB-UniRule"/>
</dbReference>
<dbReference type="InterPro" id="IPR002205">
    <property type="entry name" value="Topo_IIA_dom_A"/>
</dbReference>
<evidence type="ECO:0000256" key="6">
    <source>
        <dbReference type="ARBA" id="ARBA00023235"/>
    </source>
</evidence>